<dbReference type="InterPro" id="IPR027417">
    <property type="entry name" value="P-loop_NTPase"/>
</dbReference>
<dbReference type="PROSITE" id="PS50005">
    <property type="entry name" value="TPR"/>
    <property type="match status" value="1"/>
</dbReference>
<dbReference type="SMART" id="SM00862">
    <property type="entry name" value="Trans_reg_C"/>
    <property type="match status" value="1"/>
</dbReference>
<dbReference type="Pfam" id="PF00486">
    <property type="entry name" value="Trans_reg_C"/>
    <property type="match status" value="1"/>
</dbReference>
<feature type="compositionally biased region" description="Low complexity" evidence="8">
    <location>
        <begin position="276"/>
        <end position="293"/>
    </location>
</feature>
<feature type="compositionally biased region" description="Pro residues" evidence="8">
    <location>
        <begin position="265"/>
        <end position="275"/>
    </location>
</feature>
<dbReference type="Gene3D" id="3.40.50.300">
    <property type="entry name" value="P-loop containing nucleotide triphosphate hydrolases"/>
    <property type="match status" value="1"/>
</dbReference>
<gene>
    <name evidence="10" type="ORF">CUT44_24100</name>
</gene>
<dbReference type="InterPro" id="IPR001867">
    <property type="entry name" value="OmpR/PhoB-type_DNA-bd"/>
</dbReference>
<evidence type="ECO:0000313" key="11">
    <source>
        <dbReference type="Proteomes" id="UP000230407"/>
    </source>
</evidence>
<dbReference type="PANTHER" id="PTHR35807:SF1">
    <property type="entry name" value="TRANSCRIPTIONAL REGULATOR REDD"/>
    <property type="match status" value="1"/>
</dbReference>
<dbReference type="SUPFAM" id="SSF48452">
    <property type="entry name" value="TPR-like"/>
    <property type="match status" value="3"/>
</dbReference>
<dbReference type="GO" id="GO:0006355">
    <property type="term" value="P:regulation of DNA-templated transcription"/>
    <property type="evidence" value="ECO:0007669"/>
    <property type="project" value="InterPro"/>
</dbReference>
<evidence type="ECO:0000256" key="8">
    <source>
        <dbReference type="SAM" id="MobiDB-lite"/>
    </source>
</evidence>
<dbReference type="InterPro" id="IPR005158">
    <property type="entry name" value="BTAD"/>
</dbReference>
<dbReference type="SMART" id="SM01043">
    <property type="entry name" value="BTAD"/>
    <property type="match status" value="1"/>
</dbReference>
<dbReference type="InterPro" id="IPR016032">
    <property type="entry name" value="Sig_transdc_resp-reg_C-effctor"/>
</dbReference>
<dbReference type="SUPFAM" id="SSF52540">
    <property type="entry name" value="P-loop containing nucleoside triphosphate hydrolases"/>
    <property type="match status" value="1"/>
</dbReference>
<reference evidence="10 11" key="1">
    <citation type="submission" date="2017-11" db="EMBL/GenBank/DDBJ databases">
        <title>Streptomyces carmine sp. nov., a novel actinomycete isolated from Sophora alopecuroides in Xinjiang, China.</title>
        <authorList>
            <person name="Wang Y."/>
            <person name="Luo X."/>
            <person name="Wan C."/>
            <person name="Zhang L."/>
        </authorList>
    </citation>
    <scope>NUCLEOTIDE SEQUENCE [LARGE SCALE GENOMIC DNA]</scope>
    <source>
        <strain evidence="10 11">TRM SA0054</strain>
    </source>
</reference>
<dbReference type="GO" id="GO:0043531">
    <property type="term" value="F:ADP binding"/>
    <property type="evidence" value="ECO:0007669"/>
    <property type="project" value="InterPro"/>
</dbReference>
<evidence type="ECO:0000256" key="5">
    <source>
        <dbReference type="ARBA" id="ARBA00023163"/>
    </source>
</evidence>
<protein>
    <submittedName>
        <fullName evidence="10">AfsR/SARP family transcriptional regulator</fullName>
    </submittedName>
</protein>
<comment type="similarity">
    <text evidence="1">Belongs to the AfsR/DnrI/RedD regulatory family.</text>
</comment>
<keyword evidence="3" id="KW-0805">Transcription regulation</keyword>
<feature type="region of interest" description="Disordered" evidence="8">
    <location>
        <begin position="261"/>
        <end position="324"/>
    </location>
</feature>
<dbReference type="GO" id="GO:0003677">
    <property type="term" value="F:DNA binding"/>
    <property type="evidence" value="ECO:0007669"/>
    <property type="project" value="UniProtKB-UniRule"/>
</dbReference>
<name>A0A2M8LTT5_9ACTN</name>
<dbReference type="InterPro" id="IPR036388">
    <property type="entry name" value="WH-like_DNA-bd_sf"/>
</dbReference>
<dbReference type="Gene3D" id="1.10.10.10">
    <property type="entry name" value="Winged helix-like DNA-binding domain superfamily/Winged helix DNA-binding domain"/>
    <property type="match status" value="1"/>
</dbReference>
<proteinExistence type="inferred from homology"/>
<dbReference type="EMBL" id="PGGW01000066">
    <property type="protein sequence ID" value="PJE95367.1"/>
    <property type="molecule type" value="Genomic_DNA"/>
</dbReference>
<dbReference type="PRINTS" id="PR00364">
    <property type="entry name" value="DISEASERSIST"/>
</dbReference>
<dbReference type="InterPro" id="IPR019734">
    <property type="entry name" value="TPR_rpt"/>
</dbReference>
<dbReference type="Pfam" id="PF03704">
    <property type="entry name" value="BTAD"/>
    <property type="match status" value="1"/>
</dbReference>
<evidence type="ECO:0000256" key="3">
    <source>
        <dbReference type="ARBA" id="ARBA00023015"/>
    </source>
</evidence>
<feature type="repeat" description="TPR" evidence="6">
    <location>
        <begin position="899"/>
        <end position="932"/>
    </location>
</feature>
<evidence type="ECO:0000256" key="7">
    <source>
        <dbReference type="PROSITE-ProRule" id="PRU01091"/>
    </source>
</evidence>
<dbReference type="RefSeq" id="WP_100204011.1">
    <property type="nucleotide sequence ID" value="NZ_PGGW01000066.1"/>
</dbReference>
<dbReference type="InterPro" id="IPR051677">
    <property type="entry name" value="AfsR-DnrI-RedD_regulator"/>
</dbReference>
<dbReference type="Pfam" id="PF13424">
    <property type="entry name" value="TPR_12"/>
    <property type="match status" value="1"/>
</dbReference>
<keyword evidence="11" id="KW-1185">Reference proteome</keyword>
<dbReference type="PROSITE" id="PS51755">
    <property type="entry name" value="OMPR_PHOB"/>
    <property type="match status" value="1"/>
</dbReference>
<evidence type="ECO:0000256" key="4">
    <source>
        <dbReference type="ARBA" id="ARBA00023125"/>
    </source>
</evidence>
<dbReference type="SUPFAM" id="SSF46894">
    <property type="entry name" value="C-terminal effector domain of the bipartite response regulators"/>
    <property type="match status" value="1"/>
</dbReference>
<evidence type="ECO:0000256" key="6">
    <source>
        <dbReference type="PROSITE-ProRule" id="PRU00339"/>
    </source>
</evidence>
<dbReference type="AlphaFoldDB" id="A0A2M8LTT5"/>
<evidence type="ECO:0000259" key="9">
    <source>
        <dbReference type="PROSITE" id="PS51755"/>
    </source>
</evidence>
<organism evidence="10 11">
    <name type="scientific">Streptomyces carminius</name>
    <dbReference type="NCBI Taxonomy" id="2665496"/>
    <lineage>
        <taxon>Bacteria</taxon>
        <taxon>Bacillati</taxon>
        <taxon>Actinomycetota</taxon>
        <taxon>Actinomycetes</taxon>
        <taxon>Kitasatosporales</taxon>
        <taxon>Streptomycetaceae</taxon>
        <taxon>Streptomyces</taxon>
    </lineage>
</organism>
<evidence type="ECO:0000313" key="10">
    <source>
        <dbReference type="EMBL" id="PJE95367.1"/>
    </source>
</evidence>
<dbReference type="SMART" id="SM00028">
    <property type="entry name" value="TPR"/>
    <property type="match status" value="4"/>
</dbReference>
<evidence type="ECO:0000256" key="1">
    <source>
        <dbReference type="ARBA" id="ARBA00005820"/>
    </source>
</evidence>
<accession>A0A2M8LTT5</accession>
<feature type="DNA-binding region" description="OmpR/PhoB-type" evidence="7">
    <location>
        <begin position="1"/>
        <end position="100"/>
    </location>
</feature>
<keyword evidence="4 7" id="KW-0238">DNA-binding</keyword>
<dbReference type="CDD" id="cd15831">
    <property type="entry name" value="BTAD"/>
    <property type="match status" value="1"/>
</dbReference>
<keyword evidence="6" id="KW-0802">TPR repeat</keyword>
<keyword evidence="5" id="KW-0804">Transcription</keyword>
<comment type="caution">
    <text evidence="10">The sequence shown here is derived from an EMBL/GenBank/DDBJ whole genome shotgun (WGS) entry which is preliminary data.</text>
</comment>
<dbReference type="InterPro" id="IPR011990">
    <property type="entry name" value="TPR-like_helical_dom_sf"/>
</dbReference>
<dbReference type="Gene3D" id="1.25.40.10">
    <property type="entry name" value="Tetratricopeptide repeat domain"/>
    <property type="match status" value="2"/>
</dbReference>
<dbReference type="GO" id="GO:0000160">
    <property type="term" value="P:phosphorelay signal transduction system"/>
    <property type="evidence" value="ECO:0007669"/>
    <property type="project" value="UniProtKB-KW"/>
</dbReference>
<evidence type="ECO:0000256" key="2">
    <source>
        <dbReference type="ARBA" id="ARBA00023012"/>
    </source>
</evidence>
<keyword evidence="2" id="KW-0902">Two-component regulatory system</keyword>
<sequence length="1005" mass="109271">MAELEFDLLGPLVVRQAGTAVDLGPPKRRALLIRLLLEDGRAVSLDRLSEDVWEGRPPSSAISSLQVHISRLRTVLEPRRRRRDRAEVLITEPTGYALHVPAESRDTVRFERAVARSRELLAGQRVREARREAERALAMWRGAALADAAHLLFAVREAARLEEIRLEALELHAAVLVHDGELRQAVAAAEELTARHPLRESGWSLLMHALYRSGRQAQALERYEELRRHLAGELGLEPGPELRAIQRAILHHDVPALARTLGHRVPPPARGPAPPAAGRSAGPDDPGAVPAGAADRDAENGETLRDGADGGYGPDPLPVTRPAQLPPELAHFAGRHTELAQALAPPGDGPDGTAFPVTVIGGLPGIGKTTLAIHWAHRIAGRFPDGQLFVNLRGFDPTGAAMEPDEALRGFLTALGVPPQRVPADLEAQAALYRSLLAGRRVLVLLDNARDEEQVRPLLPGVPGCAVVVTSRNQLSGLVATEGARPLSLGLPTEAEAREVVATRLGADRAAAEPRAVGDIVARCARLPLALAIVAARAALHPAFSLSSVAAELHALHGSLDAFTGADIATDVRGVFSWSYRALTPGAARLFRLLALHPGPDVSVPAAAGLAGLPVPETRPLLAELTRVCLLGEHAPGRFAFHDLLRVYAGELAGQEETEADRRAAVRRCLDHYLHTARSGVPLLNSQQPPLACDPPAAGVTPEKLTDHRRAIRWFTAENRVLNAVVKQSIDAGFDTHTRQLAWALQEYYDCKGQWSDSLTAHTAALKTAERRSDRAEQALFHRAIGRVHTSMGSYEGAMVHFDRAAELFTELGDVVEQARTDHSVAILFHRSGRDHAALRRAERVLELARSRGDRMWEAVSLNAVGWYRSVLGEHERALEGCRQSLMLLKGLDAPREEACVWDSLGHAHHHLGHHEEALICYRRALALFREFDDGRNEAGTLTRVGDTQRAMGDEGAARASWQRALEIRDELGRLGSEEIRARLADLAAPVTRRARERLVRHGDG</sequence>
<feature type="domain" description="OmpR/PhoB-type" evidence="9">
    <location>
        <begin position="1"/>
        <end position="100"/>
    </location>
</feature>
<dbReference type="PANTHER" id="PTHR35807">
    <property type="entry name" value="TRANSCRIPTIONAL REGULATOR REDD-RELATED"/>
    <property type="match status" value="1"/>
</dbReference>
<dbReference type="Proteomes" id="UP000230407">
    <property type="component" value="Unassembled WGS sequence"/>
</dbReference>
<feature type="compositionally biased region" description="Basic and acidic residues" evidence="8">
    <location>
        <begin position="294"/>
        <end position="308"/>
    </location>
</feature>